<evidence type="ECO:0000256" key="10">
    <source>
        <dbReference type="ARBA" id="ARBA00023136"/>
    </source>
</evidence>
<feature type="domain" description="Protein kinase" evidence="16">
    <location>
        <begin position="313"/>
        <end position="590"/>
    </location>
</feature>
<feature type="compositionally biased region" description="Basic and acidic residues" evidence="13">
    <location>
        <begin position="605"/>
        <end position="620"/>
    </location>
</feature>
<evidence type="ECO:0000256" key="7">
    <source>
        <dbReference type="ARBA" id="ARBA00022777"/>
    </source>
</evidence>
<dbReference type="PROSITE" id="PS00108">
    <property type="entry name" value="PROTEIN_KINASE_ST"/>
    <property type="match status" value="1"/>
</dbReference>
<keyword evidence="3" id="KW-0808">Transferase</keyword>
<organism evidence="17 18">
    <name type="scientific">Nyssa sinensis</name>
    <dbReference type="NCBI Taxonomy" id="561372"/>
    <lineage>
        <taxon>Eukaryota</taxon>
        <taxon>Viridiplantae</taxon>
        <taxon>Streptophyta</taxon>
        <taxon>Embryophyta</taxon>
        <taxon>Tracheophyta</taxon>
        <taxon>Spermatophyta</taxon>
        <taxon>Magnoliopsida</taxon>
        <taxon>eudicotyledons</taxon>
        <taxon>Gunneridae</taxon>
        <taxon>Pentapetalae</taxon>
        <taxon>asterids</taxon>
        <taxon>Cornales</taxon>
        <taxon>Nyssaceae</taxon>
        <taxon>Nyssa</taxon>
    </lineage>
</organism>
<evidence type="ECO:0000256" key="9">
    <source>
        <dbReference type="ARBA" id="ARBA00022989"/>
    </source>
</evidence>
<dbReference type="Gene3D" id="3.30.200.20">
    <property type="entry name" value="Phosphorylase Kinase, domain 1"/>
    <property type="match status" value="1"/>
</dbReference>
<dbReference type="Pfam" id="PF13947">
    <property type="entry name" value="GUB_WAK_bind"/>
    <property type="match status" value="1"/>
</dbReference>
<keyword evidence="8 12" id="KW-0067">ATP-binding</keyword>
<dbReference type="InterPro" id="IPR025287">
    <property type="entry name" value="WAK_GUB"/>
</dbReference>
<accession>A0A5J5BBI6</accession>
<feature type="binding site" evidence="12">
    <location>
        <position position="341"/>
    </location>
    <ligand>
        <name>ATP</name>
        <dbReference type="ChEBI" id="CHEBI:30616"/>
    </ligand>
</feature>
<dbReference type="InterPro" id="IPR008271">
    <property type="entry name" value="Ser/Thr_kinase_AS"/>
</dbReference>
<dbReference type="FunFam" id="3.30.200.20:FF:000178">
    <property type="entry name" value="serine/threonine-protein kinase PBS1-like"/>
    <property type="match status" value="1"/>
</dbReference>
<dbReference type="PROSITE" id="PS50011">
    <property type="entry name" value="PROTEIN_KINASE_DOM"/>
    <property type="match status" value="1"/>
</dbReference>
<feature type="transmembrane region" description="Helical" evidence="14">
    <location>
        <begin position="254"/>
        <end position="275"/>
    </location>
</feature>
<evidence type="ECO:0000256" key="11">
    <source>
        <dbReference type="ARBA" id="ARBA00023180"/>
    </source>
</evidence>
<evidence type="ECO:0000313" key="17">
    <source>
        <dbReference type="EMBL" id="KAA8540024.1"/>
    </source>
</evidence>
<dbReference type="InterPro" id="IPR017441">
    <property type="entry name" value="Protein_kinase_ATP_BS"/>
</dbReference>
<dbReference type="CDD" id="cd14066">
    <property type="entry name" value="STKc_IRAK"/>
    <property type="match status" value="1"/>
</dbReference>
<evidence type="ECO:0000256" key="14">
    <source>
        <dbReference type="SAM" id="Phobius"/>
    </source>
</evidence>
<evidence type="ECO:0000256" key="5">
    <source>
        <dbReference type="ARBA" id="ARBA00022729"/>
    </source>
</evidence>
<keyword evidence="10 14" id="KW-0472">Membrane</keyword>
<feature type="region of interest" description="Disordered" evidence="13">
    <location>
        <begin position="591"/>
        <end position="620"/>
    </location>
</feature>
<evidence type="ECO:0000256" key="8">
    <source>
        <dbReference type="ARBA" id="ARBA00022840"/>
    </source>
</evidence>
<dbReference type="Gene3D" id="1.10.510.10">
    <property type="entry name" value="Transferase(Phosphotransferase) domain 1"/>
    <property type="match status" value="1"/>
</dbReference>
<evidence type="ECO:0000256" key="3">
    <source>
        <dbReference type="ARBA" id="ARBA00022679"/>
    </source>
</evidence>
<evidence type="ECO:0000256" key="4">
    <source>
        <dbReference type="ARBA" id="ARBA00022692"/>
    </source>
</evidence>
<evidence type="ECO:0000256" key="15">
    <source>
        <dbReference type="SAM" id="SignalP"/>
    </source>
</evidence>
<evidence type="ECO:0000256" key="6">
    <source>
        <dbReference type="ARBA" id="ARBA00022741"/>
    </source>
</evidence>
<protein>
    <recommendedName>
        <fullName evidence="16">Protein kinase domain-containing protein</fullName>
    </recommendedName>
</protein>
<evidence type="ECO:0000313" key="18">
    <source>
        <dbReference type="Proteomes" id="UP000325577"/>
    </source>
</evidence>
<keyword evidence="9 14" id="KW-1133">Transmembrane helix</keyword>
<dbReference type="GO" id="GO:0016020">
    <property type="term" value="C:membrane"/>
    <property type="evidence" value="ECO:0007669"/>
    <property type="project" value="UniProtKB-SubCell"/>
</dbReference>
<dbReference type="SMART" id="SM00220">
    <property type="entry name" value="S_TKc"/>
    <property type="match status" value="1"/>
</dbReference>
<gene>
    <name evidence="17" type="ORF">F0562_026716</name>
</gene>
<keyword evidence="4 14" id="KW-0812">Transmembrane</keyword>
<dbReference type="AlphaFoldDB" id="A0A5J5BBI6"/>
<dbReference type="GO" id="GO:0005524">
    <property type="term" value="F:ATP binding"/>
    <property type="evidence" value="ECO:0007669"/>
    <property type="project" value="UniProtKB-UniRule"/>
</dbReference>
<dbReference type="InterPro" id="IPR045874">
    <property type="entry name" value="LRK10/LRL21-25-like"/>
</dbReference>
<comment type="subcellular location">
    <subcellularLocation>
        <location evidence="1">Membrane</location>
        <topology evidence="1">Single-pass type I membrane protein</topology>
    </subcellularLocation>
</comment>
<dbReference type="FunFam" id="1.10.510.10:FF:000590">
    <property type="entry name" value="PR5-like receptor kinase"/>
    <property type="match status" value="1"/>
</dbReference>
<evidence type="ECO:0000256" key="12">
    <source>
        <dbReference type="PROSITE-ProRule" id="PRU10141"/>
    </source>
</evidence>
<name>A0A5J5BBI6_9ASTE</name>
<dbReference type="InterPro" id="IPR011009">
    <property type="entry name" value="Kinase-like_dom_sf"/>
</dbReference>
<dbReference type="OrthoDB" id="544400at2759"/>
<keyword evidence="6 12" id="KW-0547">Nucleotide-binding</keyword>
<keyword evidence="11" id="KW-0325">Glycoprotein</keyword>
<keyword evidence="2" id="KW-0723">Serine/threonine-protein kinase</keyword>
<keyword evidence="7" id="KW-0418">Kinase</keyword>
<evidence type="ECO:0000256" key="1">
    <source>
        <dbReference type="ARBA" id="ARBA00004479"/>
    </source>
</evidence>
<dbReference type="InterPro" id="IPR000719">
    <property type="entry name" value="Prot_kinase_dom"/>
</dbReference>
<evidence type="ECO:0000259" key="16">
    <source>
        <dbReference type="PROSITE" id="PS50011"/>
    </source>
</evidence>
<dbReference type="GO" id="GO:0004674">
    <property type="term" value="F:protein serine/threonine kinase activity"/>
    <property type="evidence" value="ECO:0007669"/>
    <property type="project" value="UniProtKB-KW"/>
</dbReference>
<dbReference type="PANTHER" id="PTHR27009">
    <property type="entry name" value="RUST RESISTANCE KINASE LR10-RELATED"/>
    <property type="match status" value="1"/>
</dbReference>
<keyword evidence="5 15" id="KW-0732">Signal</keyword>
<sequence>MNRTMLRAILNTVRFVALLLALFPEASLSKEENQNCSSSCGNLRNIRYPFHLKGDPRKCGDRHHELSCENNRTTLYLNSGKYYVEEISYKNGSIRLVEADLDQGFCSIPRNSLFYYNSTEFPYSMLNPYVAMEYHLYCCNYIYFVSCATRVNSSNHVNFSSCIDSSSSSQRNLYAVVGVSSPMEIHDSCTIHVSYLIRRLEVSSNLSISDIHQELLWGFNLNWRDYRSYYLDLSFKERFQIFWDYHGYQVRSTVGGFFIGRTSMGLICFLVFLVYKYRQRHLSMDDTIENFLESHKNFHPIRYSYAEIKAMTKGFGDKLGQGGYGSVFKGKVRSGHLVAIKVLGMSKANGQDFISEVATIGRIHHVNVVRLVGFCAQGSKRALVYDFMPNGSLDKFIFSGGENLRLSWERMYEIALGAARGIEYLHRGCDMQILHFDIKPHNVLLDENFIPKISDFGLAKLYPTDDSIVSLTAARGTLGYIAPELIYKNIGGISYKADVYSFGMLLMEMVGKRKNVDAVAEHSSQIYFPSWIYDHIDRGGDMQLGEATEEEKRIVRKMIIVALWCIQMNPVDRPSMSEVLQMLEGEAELLQMPPKPSLNPNEISVEDHADNNPLGKQKDPRNASNIYTGILFKISEDCNGISILLVHKY</sequence>
<feature type="chain" id="PRO_5023900066" description="Protein kinase domain-containing protein" evidence="15">
    <location>
        <begin position="30"/>
        <end position="649"/>
    </location>
</feature>
<dbReference type="Proteomes" id="UP000325577">
    <property type="component" value="Linkage Group LG14"/>
</dbReference>
<dbReference type="Pfam" id="PF00069">
    <property type="entry name" value="Pkinase"/>
    <property type="match status" value="1"/>
</dbReference>
<evidence type="ECO:0000256" key="13">
    <source>
        <dbReference type="SAM" id="MobiDB-lite"/>
    </source>
</evidence>
<proteinExistence type="predicted"/>
<dbReference type="GO" id="GO:0030247">
    <property type="term" value="F:polysaccharide binding"/>
    <property type="evidence" value="ECO:0007669"/>
    <property type="project" value="InterPro"/>
</dbReference>
<dbReference type="EMBL" id="CM018037">
    <property type="protein sequence ID" value="KAA8540024.1"/>
    <property type="molecule type" value="Genomic_DNA"/>
</dbReference>
<evidence type="ECO:0000256" key="2">
    <source>
        <dbReference type="ARBA" id="ARBA00022527"/>
    </source>
</evidence>
<dbReference type="SUPFAM" id="SSF56112">
    <property type="entry name" value="Protein kinase-like (PK-like)"/>
    <property type="match status" value="1"/>
</dbReference>
<dbReference type="PROSITE" id="PS00107">
    <property type="entry name" value="PROTEIN_KINASE_ATP"/>
    <property type="match status" value="1"/>
</dbReference>
<feature type="signal peptide" evidence="15">
    <location>
        <begin position="1"/>
        <end position="29"/>
    </location>
</feature>
<reference evidence="17 18" key="1">
    <citation type="submission" date="2019-09" db="EMBL/GenBank/DDBJ databases">
        <title>A chromosome-level genome assembly of the Chinese tupelo Nyssa sinensis.</title>
        <authorList>
            <person name="Yang X."/>
            <person name="Kang M."/>
            <person name="Yang Y."/>
            <person name="Xiong H."/>
            <person name="Wang M."/>
            <person name="Zhang Z."/>
            <person name="Wang Z."/>
            <person name="Wu H."/>
            <person name="Ma T."/>
            <person name="Liu J."/>
            <person name="Xi Z."/>
        </authorList>
    </citation>
    <scope>NUCLEOTIDE SEQUENCE [LARGE SCALE GENOMIC DNA]</scope>
    <source>
        <strain evidence="17">J267</strain>
        <tissue evidence="17">Leaf</tissue>
    </source>
</reference>
<keyword evidence="18" id="KW-1185">Reference proteome</keyword>